<proteinExistence type="predicted"/>
<protein>
    <submittedName>
        <fullName evidence="1">Uncharacterized protein</fullName>
    </submittedName>
</protein>
<gene>
    <name evidence="1" type="ORF">PIB30_030781</name>
</gene>
<name>A0ABU6ZAT1_9FABA</name>
<accession>A0ABU6ZAT1</accession>
<comment type="caution">
    <text evidence="1">The sequence shown here is derived from an EMBL/GenBank/DDBJ whole genome shotgun (WGS) entry which is preliminary data.</text>
</comment>
<dbReference type="Proteomes" id="UP001341840">
    <property type="component" value="Unassembled WGS sequence"/>
</dbReference>
<evidence type="ECO:0000313" key="2">
    <source>
        <dbReference type="Proteomes" id="UP001341840"/>
    </source>
</evidence>
<organism evidence="1 2">
    <name type="scientific">Stylosanthes scabra</name>
    <dbReference type="NCBI Taxonomy" id="79078"/>
    <lineage>
        <taxon>Eukaryota</taxon>
        <taxon>Viridiplantae</taxon>
        <taxon>Streptophyta</taxon>
        <taxon>Embryophyta</taxon>
        <taxon>Tracheophyta</taxon>
        <taxon>Spermatophyta</taxon>
        <taxon>Magnoliopsida</taxon>
        <taxon>eudicotyledons</taxon>
        <taxon>Gunneridae</taxon>
        <taxon>Pentapetalae</taxon>
        <taxon>rosids</taxon>
        <taxon>fabids</taxon>
        <taxon>Fabales</taxon>
        <taxon>Fabaceae</taxon>
        <taxon>Papilionoideae</taxon>
        <taxon>50 kb inversion clade</taxon>
        <taxon>dalbergioids sensu lato</taxon>
        <taxon>Dalbergieae</taxon>
        <taxon>Pterocarpus clade</taxon>
        <taxon>Stylosanthes</taxon>
    </lineage>
</organism>
<sequence>MATGPHGGGGPRPQICVCPPPRPIPVMGTGDPFPAGYPDIRGIVGKATRMRLRRNSEMQIQKIPGRQNNNDGIQGRETRMCDEEHDDAATRCGGWMRDVRRLVGVVVRRVCDCVKEVEGWEAA</sequence>
<evidence type="ECO:0000313" key="1">
    <source>
        <dbReference type="EMBL" id="MED6218891.1"/>
    </source>
</evidence>
<dbReference type="EMBL" id="JASCZI010271990">
    <property type="protein sequence ID" value="MED6218891.1"/>
    <property type="molecule type" value="Genomic_DNA"/>
</dbReference>
<keyword evidence="2" id="KW-1185">Reference proteome</keyword>
<reference evidence="1 2" key="1">
    <citation type="journal article" date="2023" name="Plants (Basel)">
        <title>Bridging the Gap: Combining Genomics and Transcriptomics Approaches to Understand Stylosanthes scabra, an Orphan Legume from the Brazilian Caatinga.</title>
        <authorList>
            <person name="Ferreira-Neto J.R.C."/>
            <person name="da Silva M.D."/>
            <person name="Binneck E."/>
            <person name="de Melo N.F."/>
            <person name="da Silva R.H."/>
            <person name="de Melo A.L.T.M."/>
            <person name="Pandolfi V."/>
            <person name="Bustamante F.O."/>
            <person name="Brasileiro-Vidal A.C."/>
            <person name="Benko-Iseppon A.M."/>
        </authorList>
    </citation>
    <scope>NUCLEOTIDE SEQUENCE [LARGE SCALE GENOMIC DNA]</scope>
    <source>
        <tissue evidence="1">Leaves</tissue>
    </source>
</reference>